<dbReference type="Proteomes" id="UP000322315">
    <property type="component" value="Unassembled WGS sequence"/>
</dbReference>
<reference evidence="2 3" key="2">
    <citation type="submission" date="2019-07" db="EMBL/GenBank/DDBJ databases">
        <title>Algibacter marinivivus sp. nov., isolated from the surface of a marine red alga.</title>
        <authorList>
            <person name="Zhong X."/>
            <person name="Xu W."/>
            <person name="Zhang Y."/>
            <person name="Zhang Q."/>
            <person name="Du Z."/>
        </authorList>
    </citation>
    <scope>NUCLEOTIDE SEQUENCE [LARGE SCALE GENOMIC DNA]</scope>
    <source>
        <strain evidence="2 3">RU-4-M-4</strain>
    </source>
</reference>
<comment type="caution">
    <text evidence="1">The sequence shown here is derived from an EMBL/GenBank/DDBJ whole genome shotgun (WGS) entry which is preliminary data.</text>
</comment>
<dbReference type="Proteomes" id="UP000315145">
    <property type="component" value="Unassembled WGS sequence"/>
</dbReference>
<dbReference type="InterPro" id="IPR046508">
    <property type="entry name" value="DUF6686"/>
</dbReference>
<dbReference type="Pfam" id="PF20391">
    <property type="entry name" value="DUF6686"/>
    <property type="match status" value="1"/>
</dbReference>
<dbReference type="EMBL" id="VMBF01000008">
    <property type="protein sequence ID" value="TSJ74157.1"/>
    <property type="molecule type" value="Genomic_DNA"/>
</dbReference>
<gene>
    <name evidence="1" type="ORF">F2B50_13305</name>
    <name evidence="2" type="ORF">FPF71_13305</name>
</gene>
<proteinExistence type="predicted"/>
<reference evidence="1" key="3">
    <citation type="submission" date="2019-09" db="EMBL/GenBank/DDBJ databases">
        <authorList>
            <person name="Zhang D.-C."/>
        </authorList>
    </citation>
    <scope>NUCLEOTIDE SEQUENCE</scope>
    <source>
        <strain evidence="1">RU-4-M-4</strain>
    </source>
</reference>
<dbReference type="AlphaFoldDB" id="A0A5M7B2M2"/>
<dbReference type="RefSeq" id="WP_144117151.1">
    <property type="nucleotide sequence ID" value="NZ_JACHGE010000002.1"/>
</dbReference>
<evidence type="ECO:0000313" key="1">
    <source>
        <dbReference type="EMBL" id="KAA5823669.1"/>
    </source>
</evidence>
<organism evidence="1 4">
    <name type="scientific">Algibacter amylolyticus</name>
    <dbReference type="NCBI Taxonomy" id="1608400"/>
    <lineage>
        <taxon>Bacteria</taxon>
        <taxon>Pseudomonadati</taxon>
        <taxon>Bacteroidota</taxon>
        <taxon>Flavobacteriia</taxon>
        <taxon>Flavobacteriales</taxon>
        <taxon>Flavobacteriaceae</taxon>
        <taxon>Algibacter</taxon>
    </lineage>
</organism>
<dbReference type="OrthoDB" id="1145224at2"/>
<evidence type="ECO:0000313" key="4">
    <source>
        <dbReference type="Proteomes" id="UP000322315"/>
    </source>
</evidence>
<evidence type="ECO:0000313" key="2">
    <source>
        <dbReference type="EMBL" id="TSJ74157.1"/>
    </source>
</evidence>
<sequence>MCTKIKVLSKVKSGELYLCCQCEIYHLEFNNIYLELNKKEFKQFKSYILDLEIEYWQIKYASARVKRKIPIPSMQHNLVLMFNSQEILELKHLFSTTSNHVFTKNLTTKDIDYTLILN</sequence>
<dbReference type="EMBL" id="VWRS01000008">
    <property type="protein sequence ID" value="KAA5823669.1"/>
    <property type="molecule type" value="Genomic_DNA"/>
</dbReference>
<keyword evidence="3" id="KW-1185">Reference proteome</keyword>
<reference evidence="1 4" key="1">
    <citation type="journal article" date="2015" name="Int. J. Syst. Evol. Microbiol.">
        <title>Algibacter amylolyticus sp. nov., isolated from intertidal sediment.</title>
        <authorList>
            <person name="Zhang D.C."/>
            <person name="Wu J."/>
            <person name="Neuner K."/>
            <person name="Yao J."/>
            <person name="Margesin R."/>
        </authorList>
    </citation>
    <scope>NUCLEOTIDE SEQUENCE [LARGE SCALE GENOMIC DNA]</scope>
    <source>
        <strain evidence="1 4">RU-4-M-4</strain>
    </source>
</reference>
<evidence type="ECO:0000313" key="3">
    <source>
        <dbReference type="Proteomes" id="UP000315145"/>
    </source>
</evidence>
<name>A0A5M7B2M2_9FLAO</name>
<accession>A0A5M7B2M2</accession>
<protein>
    <submittedName>
        <fullName evidence="1">Uncharacterized protein</fullName>
    </submittedName>
</protein>